<dbReference type="SUPFAM" id="SSF52172">
    <property type="entry name" value="CheY-like"/>
    <property type="match status" value="1"/>
</dbReference>
<evidence type="ECO:0000313" key="5">
    <source>
        <dbReference type="Proteomes" id="UP000463138"/>
    </source>
</evidence>
<evidence type="ECO:0000256" key="1">
    <source>
        <dbReference type="ARBA" id="ARBA00022553"/>
    </source>
</evidence>
<dbReference type="Proteomes" id="UP000463138">
    <property type="component" value="Unassembled WGS sequence"/>
</dbReference>
<dbReference type="EMBL" id="QOVF01000003">
    <property type="protein sequence ID" value="KAA0694091.1"/>
    <property type="molecule type" value="Genomic_DNA"/>
</dbReference>
<dbReference type="Gene3D" id="3.40.50.2300">
    <property type="match status" value="1"/>
</dbReference>
<dbReference type="SMART" id="SM00448">
    <property type="entry name" value="REC"/>
    <property type="match status" value="1"/>
</dbReference>
<evidence type="ECO:0000313" key="4">
    <source>
        <dbReference type="EMBL" id="KAA0694091.1"/>
    </source>
</evidence>
<reference evidence="4 5" key="1">
    <citation type="submission" date="2018-07" db="EMBL/GenBank/DDBJ databases">
        <title>Pseudomonas laoshanensis sp. nov., isolated from soil.</title>
        <authorList>
            <person name="Sun J."/>
            <person name="Yu L."/>
            <person name="Wang M."/>
            <person name="Zhang C."/>
        </authorList>
    </citation>
    <scope>NUCLEOTIDE SEQUENCE [LARGE SCALE GENOMIC DNA]</scope>
    <source>
        <strain evidence="4 5">Y22</strain>
    </source>
</reference>
<organism evidence="4 5">
    <name type="scientific">Halopseudomonas laoshanensis</name>
    <dbReference type="NCBI Taxonomy" id="2268758"/>
    <lineage>
        <taxon>Bacteria</taxon>
        <taxon>Pseudomonadati</taxon>
        <taxon>Pseudomonadota</taxon>
        <taxon>Gammaproteobacteria</taxon>
        <taxon>Pseudomonadales</taxon>
        <taxon>Pseudomonadaceae</taxon>
        <taxon>Halopseudomonas</taxon>
    </lineage>
</organism>
<dbReference type="InterPro" id="IPR001789">
    <property type="entry name" value="Sig_transdc_resp-reg_receiver"/>
</dbReference>
<dbReference type="InterPro" id="IPR050595">
    <property type="entry name" value="Bact_response_regulator"/>
</dbReference>
<protein>
    <submittedName>
        <fullName evidence="4">Response regulator</fullName>
    </submittedName>
</protein>
<proteinExistence type="predicted"/>
<dbReference type="GO" id="GO:0000160">
    <property type="term" value="P:phosphorelay signal transduction system"/>
    <property type="evidence" value="ECO:0007669"/>
    <property type="project" value="InterPro"/>
</dbReference>
<dbReference type="AlphaFoldDB" id="A0A7V7KUW0"/>
<dbReference type="RefSeq" id="WP_149332932.1">
    <property type="nucleotide sequence ID" value="NZ_QOVF01000003.1"/>
</dbReference>
<dbReference type="PANTHER" id="PTHR44591">
    <property type="entry name" value="STRESS RESPONSE REGULATOR PROTEIN 1"/>
    <property type="match status" value="1"/>
</dbReference>
<sequence length="126" mass="13695">MTELERILHIDDQKGMLEIARIALEIIGGFSLRSCSSGAEGLAQLDAFEPQLILLDVSMPGMDGPATLARLRQLPAWADTPVVFTATRAQEQDAQHLPGVVGMLIKPFDPMTLADQVNAIWLQGQT</sequence>
<feature type="domain" description="Response regulatory" evidence="3">
    <location>
        <begin position="6"/>
        <end position="121"/>
    </location>
</feature>
<dbReference type="OrthoDB" id="9800897at2"/>
<keyword evidence="1 2" id="KW-0597">Phosphoprotein</keyword>
<evidence type="ECO:0000259" key="3">
    <source>
        <dbReference type="PROSITE" id="PS50110"/>
    </source>
</evidence>
<dbReference type="Pfam" id="PF00072">
    <property type="entry name" value="Response_reg"/>
    <property type="match status" value="1"/>
</dbReference>
<comment type="caution">
    <text evidence="4">The sequence shown here is derived from an EMBL/GenBank/DDBJ whole genome shotgun (WGS) entry which is preliminary data.</text>
</comment>
<gene>
    <name evidence="4" type="ORF">DT594_12325</name>
</gene>
<name>A0A7V7KUW0_9GAMM</name>
<evidence type="ECO:0000256" key="2">
    <source>
        <dbReference type="PROSITE-ProRule" id="PRU00169"/>
    </source>
</evidence>
<feature type="modified residue" description="4-aspartylphosphate" evidence="2">
    <location>
        <position position="56"/>
    </location>
</feature>
<dbReference type="InterPro" id="IPR011006">
    <property type="entry name" value="CheY-like_superfamily"/>
</dbReference>
<dbReference type="PROSITE" id="PS50110">
    <property type="entry name" value="RESPONSE_REGULATORY"/>
    <property type="match status" value="1"/>
</dbReference>
<dbReference type="PANTHER" id="PTHR44591:SF3">
    <property type="entry name" value="RESPONSE REGULATORY DOMAIN-CONTAINING PROTEIN"/>
    <property type="match status" value="1"/>
</dbReference>
<keyword evidence="5" id="KW-1185">Reference proteome</keyword>
<accession>A0A7V7KUW0</accession>